<feature type="transmembrane region" description="Helical" evidence="1">
    <location>
        <begin position="158"/>
        <end position="181"/>
    </location>
</feature>
<evidence type="ECO:0000313" key="3">
    <source>
        <dbReference type="Proteomes" id="UP000832011"/>
    </source>
</evidence>
<feature type="transmembrane region" description="Helical" evidence="1">
    <location>
        <begin position="115"/>
        <end position="138"/>
    </location>
</feature>
<evidence type="ECO:0000313" key="2">
    <source>
        <dbReference type="EMBL" id="UOO90695.1"/>
    </source>
</evidence>
<organism evidence="2 3">
    <name type="scientific">Vitreoscilla massiliensis</name>
    <dbReference type="NCBI Taxonomy" id="1689272"/>
    <lineage>
        <taxon>Bacteria</taxon>
        <taxon>Pseudomonadati</taxon>
        <taxon>Pseudomonadota</taxon>
        <taxon>Betaproteobacteria</taxon>
        <taxon>Neisseriales</taxon>
        <taxon>Neisseriaceae</taxon>
        <taxon>Vitreoscilla</taxon>
    </lineage>
</organism>
<evidence type="ECO:0000256" key="1">
    <source>
        <dbReference type="SAM" id="Phobius"/>
    </source>
</evidence>
<dbReference type="Proteomes" id="UP000832011">
    <property type="component" value="Chromosome"/>
</dbReference>
<dbReference type="EMBL" id="CP091511">
    <property type="protein sequence ID" value="UOO90695.1"/>
    <property type="molecule type" value="Genomic_DNA"/>
</dbReference>
<keyword evidence="1" id="KW-1133">Transmembrane helix</keyword>
<feature type="transmembrane region" description="Helical" evidence="1">
    <location>
        <begin position="27"/>
        <end position="45"/>
    </location>
</feature>
<proteinExistence type="predicted"/>
<keyword evidence="1" id="KW-0812">Transmembrane</keyword>
<keyword evidence="3" id="KW-1185">Reference proteome</keyword>
<name>A0ABY4E5Q7_9NEIS</name>
<accession>A0ABY4E5Q7</accession>
<protein>
    <submittedName>
        <fullName evidence="2">Uncharacterized protein</fullName>
    </submittedName>
</protein>
<keyword evidence="1" id="KW-0472">Membrane</keyword>
<reference evidence="2 3" key="1">
    <citation type="journal article" date="2022" name="Res Sq">
        <title>Evolution of multicellular longitudinally dividing oral cavity symbionts (Neisseriaceae).</title>
        <authorList>
            <person name="Nyongesa S."/>
            <person name="Weber P."/>
            <person name="Bernet E."/>
            <person name="Pullido F."/>
            <person name="Nieckarz M."/>
            <person name="Delaby M."/>
            <person name="Nieves C."/>
            <person name="Viehboeck T."/>
            <person name="Krause N."/>
            <person name="Rivera-Millot A."/>
            <person name="Nakamura A."/>
            <person name="Vischer N."/>
            <person name="VanNieuwenhze M."/>
            <person name="Brun Y."/>
            <person name="Cava F."/>
            <person name="Bulgheresi S."/>
            <person name="Veyrier F."/>
        </authorList>
    </citation>
    <scope>NUCLEOTIDE SEQUENCE [LARGE SCALE GENOMIC DNA]</scope>
    <source>
        <strain evidence="2 3">SN4</strain>
    </source>
</reference>
<dbReference type="RefSeq" id="WP_058305016.1">
    <property type="nucleotide sequence ID" value="NZ_CABKVG010000005.1"/>
</dbReference>
<feature type="transmembrane region" description="Helical" evidence="1">
    <location>
        <begin position="65"/>
        <end position="82"/>
    </location>
</feature>
<sequence length="196" mass="22760">MLAKLRRDLFLLPTAARTLLWRMSWRPLLVCYGVMLLVSLFRLGVDVARHSSVTQMGYDTWTLSLFHLQLLLICWLYLLVWVRPRLLPAWQQALYQQPLIQAGLRQLHAQPARTFYAITVPSLVLLAVMMVVLCSYGFTMMMLDDFVYTGLWPWFYTHAVLFALLTFALAGAYWVMMYLCLKQRLLHTGLKPISGL</sequence>
<gene>
    <name evidence="2" type="ORF">LVJ82_06935</name>
</gene>